<sequence length="249" mass="27612">MIKEERFDHILGLLKQEGKVTYDTLALDLKVSEDTIRRDIDLLHNNGLLSKVRGGAISISKNPLNFQDRASYLSDGKQIIALKAQQFIKNGQTVFMDGGTTVCAIASHLPLNSNLRIVTNNIALIPILKKFKDIEIIILGGIYNRHTETNLGSKTCEETRSYIADVYFMGACAIQSKFGISATFNDEAEVKCIMLANSKRTIALGNIEKINNTEPFKVCDLEDINTLITDLPSDDSVLDSYRSLGIKLI</sequence>
<protein>
    <submittedName>
        <fullName evidence="6">DeoR/GlpR family DNA-binding transcription regulator</fullName>
    </submittedName>
</protein>
<keyword evidence="1" id="KW-0678">Repressor</keyword>
<name>A0A9X2YUI8_9FLAO</name>
<keyword evidence="4" id="KW-0804">Transcription</keyword>
<accession>A0A9X2YUI8</accession>
<organism evidence="6 7">
    <name type="scientific">Flavobacterium shii</name>
    <dbReference type="NCBI Taxonomy" id="2987687"/>
    <lineage>
        <taxon>Bacteria</taxon>
        <taxon>Pseudomonadati</taxon>
        <taxon>Bacteroidota</taxon>
        <taxon>Flavobacteriia</taxon>
        <taxon>Flavobacteriales</taxon>
        <taxon>Flavobacteriaceae</taxon>
        <taxon>Flavobacterium</taxon>
    </lineage>
</organism>
<keyword evidence="7" id="KW-1185">Reference proteome</keyword>
<reference evidence="6" key="1">
    <citation type="submission" date="2022-10" db="EMBL/GenBank/DDBJ databases">
        <title>Two novel species of Flavobacterium.</title>
        <authorList>
            <person name="Liu Q."/>
            <person name="Xin Y.-H."/>
        </authorList>
    </citation>
    <scope>NUCLEOTIDE SEQUENCE</scope>
    <source>
        <strain evidence="6">LS1R49</strain>
    </source>
</reference>
<dbReference type="PRINTS" id="PR00037">
    <property type="entry name" value="HTHLACR"/>
</dbReference>
<dbReference type="GO" id="GO:0003677">
    <property type="term" value="F:DNA binding"/>
    <property type="evidence" value="ECO:0007669"/>
    <property type="project" value="UniProtKB-KW"/>
</dbReference>
<dbReference type="PANTHER" id="PTHR30363">
    <property type="entry name" value="HTH-TYPE TRANSCRIPTIONAL REGULATOR SRLR-RELATED"/>
    <property type="match status" value="1"/>
</dbReference>
<dbReference type="InterPro" id="IPR001034">
    <property type="entry name" value="DeoR_HTH"/>
</dbReference>
<dbReference type="GO" id="GO:0003700">
    <property type="term" value="F:DNA-binding transcription factor activity"/>
    <property type="evidence" value="ECO:0007669"/>
    <property type="project" value="InterPro"/>
</dbReference>
<dbReference type="RefSeq" id="WP_264205457.1">
    <property type="nucleotide sequence ID" value="NZ_JAOZEW010000005.1"/>
</dbReference>
<dbReference type="SUPFAM" id="SSF46785">
    <property type="entry name" value="Winged helix' DNA-binding domain"/>
    <property type="match status" value="1"/>
</dbReference>
<keyword evidence="3 6" id="KW-0238">DNA-binding</keyword>
<evidence type="ECO:0000313" key="6">
    <source>
        <dbReference type="EMBL" id="MCV9927289.1"/>
    </source>
</evidence>
<dbReference type="InterPro" id="IPR036390">
    <property type="entry name" value="WH_DNA-bd_sf"/>
</dbReference>
<evidence type="ECO:0000256" key="4">
    <source>
        <dbReference type="ARBA" id="ARBA00023163"/>
    </source>
</evidence>
<dbReference type="EMBL" id="JAOZEW010000005">
    <property type="protein sequence ID" value="MCV9927289.1"/>
    <property type="molecule type" value="Genomic_DNA"/>
</dbReference>
<dbReference type="AlphaFoldDB" id="A0A9X2YUI8"/>
<dbReference type="Proteomes" id="UP001151079">
    <property type="component" value="Unassembled WGS sequence"/>
</dbReference>
<gene>
    <name evidence="6" type="ORF">OIU83_06475</name>
</gene>
<dbReference type="InterPro" id="IPR050313">
    <property type="entry name" value="Carb_Metab_HTH_regulators"/>
</dbReference>
<keyword evidence="2" id="KW-0805">Transcription regulation</keyword>
<proteinExistence type="predicted"/>
<evidence type="ECO:0000256" key="3">
    <source>
        <dbReference type="ARBA" id="ARBA00023125"/>
    </source>
</evidence>
<dbReference type="InterPro" id="IPR036388">
    <property type="entry name" value="WH-like_DNA-bd_sf"/>
</dbReference>
<dbReference type="Pfam" id="PF00455">
    <property type="entry name" value="DeoRC"/>
    <property type="match status" value="1"/>
</dbReference>
<evidence type="ECO:0000313" key="7">
    <source>
        <dbReference type="Proteomes" id="UP001151079"/>
    </source>
</evidence>
<feature type="domain" description="HTH deoR-type" evidence="5">
    <location>
        <begin position="3"/>
        <end position="58"/>
    </location>
</feature>
<dbReference type="Pfam" id="PF08220">
    <property type="entry name" value="HTH_DeoR"/>
    <property type="match status" value="1"/>
</dbReference>
<evidence type="ECO:0000259" key="5">
    <source>
        <dbReference type="PROSITE" id="PS51000"/>
    </source>
</evidence>
<comment type="caution">
    <text evidence="6">The sequence shown here is derived from an EMBL/GenBank/DDBJ whole genome shotgun (WGS) entry which is preliminary data.</text>
</comment>
<dbReference type="SMART" id="SM00420">
    <property type="entry name" value="HTH_DEOR"/>
    <property type="match status" value="1"/>
</dbReference>
<evidence type="ECO:0000256" key="2">
    <source>
        <dbReference type="ARBA" id="ARBA00023015"/>
    </source>
</evidence>
<dbReference type="Gene3D" id="1.10.10.10">
    <property type="entry name" value="Winged helix-like DNA-binding domain superfamily/Winged helix DNA-binding domain"/>
    <property type="match status" value="1"/>
</dbReference>
<dbReference type="PROSITE" id="PS51000">
    <property type="entry name" value="HTH_DEOR_2"/>
    <property type="match status" value="1"/>
</dbReference>
<dbReference type="InterPro" id="IPR037171">
    <property type="entry name" value="NagB/RpiA_transferase-like"/>
</dbReference>
<dbReference type="InterPro" id="IPR014036">
    <property type="entry name" value="DeoR-like_C"/>
</dbReference>
<evidence type="ECO:0000256" key="1">
    <source>
        <dbReference type="ARBA" id="ARBA00022491"/>
    </source>
</evidence>
<dbReference type="SUPFAM" id="SSF100950">
    <property type="entry name" value="NagB/RpiA/CoA transferase-like"/>
    <property type="match status" value="1"/>
</dbReference>
<dbReference type="PROSITE" id="PS00894">
    <property type="entry name" value="HTH_DEOR_1"/>
    <property type="match status" value="1"/>
</dbReference>
<dbReference type="PANTHER" id="PTHR30363:SF4">
    <property type="entry name" value="GLYCEROL-3-PHOSPHATE REGULON REPRESSOR"/>
    <property type="match status" value="1"/>
</dbReference>
<dbReference type="SMART" id="SM01134">
    <property type="entry name" value="DeoRC"/>
    <property type="match status" value="1"/>
</dbReference>
<dbReference type="InterPro" id="IPR018356">
    <property type="entry name" value="Tscrpt_reg_HTH_DeoR_CS"/>
</dbReference>